<feature type="compositionally biased region" description="Basic residues" evidence="1">
    <location>
        <begin position="159"/>
        <end position="171"/>
    </location>
</feature>
<feature type="compositionally biased region" description="Basic residues" evidence="1">
    <location>
        <begin position="246"/>
        <end position="256"/>
    </location>
</feature>
<dbReference type="EMBL" id="AGNL01019046">
    <property type="protein sequence ID" value="EJK62208.1"/>
    <property type="molecule type" value="Genomic_DNA"/>
</dbReference>
<feature type="compositionally biased region" description="Basic and acidic residues" evidence="1">
    <location>
        <begin position="100"/>
        <end position="109"/>
    </location>
</feature>
<reference evidence="2 3" key="1">
    <citation type="journal article" date="2012" name="Genome Biol.">
        <title>Genome and low-iron response of an oceanic diatom adapted to chronic iron limitation.</title>
        <authorList>
            <person name="Lommer M."/>
            <person name="Specht M."/>
            <person name="Roy A.S."/>
            <person name="Kraemer L."/>
            <person name="Andreson R."/>
            <person name="Gutowska M.A."/>
            <person name="Wolf J."/>
            <person name="Bergner S.V."/>
            <person name="Schilhabel M.B."/>
            <person name="Klostermeier U.C."/>
            <person name="Beiko R.G."/>
            <person name="Rosenstiel P."/>
            <person name="Hippler M."/>
            <person name="Laroche J."/>
        </authorList>
    </citation>
    <scope>NUCLEOTIDE SEQUENCE [LARGE SCALE GENOMIC DNA]</scope>
    <source>
        <strain evidence="2 3">CCMP1005</strain>
    </source>
</reference>
<feature type="region of interest" description="Disordered" evidence="1">
    <location>
        <begin position="1"/>
        <end position="256"/>
    </location>
</feature>
<feature type="compositionally biased region" description="Basic and acidic residues" evidence="1">
    <location>
        <begin position="78"/>
        <end position="92"/>
    </location>
</feature>
<gene>
    <name evidence="2" type="ORF">THAOC_17189</name>
</gene>
<evidence type="ECO:0000313" key="3">
    <source>
        <dbReference type="Proteomes" id="UP000266841"/>
    </source>
</evidence>
<proteinExistence type="predicted"/>
<feature type="non-terminal residue" evidence="2">
    <location>
        <position position="1"/>
    </location>
</feature>
<feature type="compositionally biased region" description="Basic and acidic residues" evidence="1">
    <location>
        <begin position="139"/>
        <end position="151"/>
    </location>
</feature>
<comment type="caution">
    <text evidence="2">The sequence shown here is derived from an EMBL/GenBank/DDBJ whole genome shotgun (WGS) entry which is preliminary data.</text>
</comment>
<dbReference type="AlphaFoldDB" id="K0S817"/>
<dbReference type="OMA" id="HKDTRGG"/>
<protein>
    <submittedName>
        <fullName evidence="2">Uncharacterized protein</fullName>
    </submittedName>
</protein>
<feature type="compositionally biased region" description="Low complexity" evidence="1">
    <location>
        <begin position="179"/>
        <end position="189"/>
    </location>
</feature>
<evidence type="ECO:0000313" key="2">
    <source>
        <dbReference type="EMBL" id="EJK62208.1"/>
    </source>
</evidence>
<feature type="compositionally biased region" description="Low complexity" evidence="1">
    <location>
        <begin position="37"/>
        <end position="47"/>
    </location>
</feature>
<name>K0S817_THAOC</name>
<organism evidence="2 3">
    <name type="scientific">Thalassiosira oceanica</name>
    <name type="common">Marine diatom</name>
    <dbReference type="NCBI Taxonomy" id="159749"/>
    <lineage>
        <taxon>Eukaryota</taxon>
        <taxon>Sar</taxon>
        <taxon>Stramenopiles</taxon>
        <taxon>Ochrophyta</taxon>
        <taxon>Bacillariophyta</taxon>
        <taxon>Coscinodiscophyceae</taxon>
        <taxon>Thalassiosirophycidae</taxon>
        <taxon>Thalassiosirales</taxon>
        <taxon>Thalassiosiraceae</taxon>
        <taxon>Thalassiosira</taxon>
    </lineage>
</organism>
<keyword evidence="3" id="KW-1185">Reference proteome</keyword>
<dbReference type="Proteomes" id="UP000266841">
    <property type="component" value="Unassembled WGS sequence"/>
</dbReference>
<evidence type="ECO:0000256" key="1">
    <source>
        <dbReference type="SAM" id="MobiDB-lite"/>
    </source>
</evidence>
<accession>K0S817</accession>
<sequence length="256" mass="27213">VVLSSDPDDPDRGRRRGGTRPRPPPRLGRQGRRPENAPGGPAGVVPRPAVPHPGRRRGRVPRPAAHGRVVPPPVAPRAAEEGAGRGAADEPGGRPVARPGEARTRRADPGVEGDEGASRPRDLALVPRRATDEVPLPAEPRHTGAGRERPVAGRAGGSRARRRRVRGRRVVRRGDRAAARASPRSHPPGVDGERLVRPGRVAGTARRVGLPDVRAQVHGEGRRRGRGGRPRRRGRRGGGTEFRGGAARHRNSAVGL</sequence>
<feature type="compositionally biased region" description="Basic residues" evidence="1">
    <location>
        <begin position="223"/>
        <end position="236"/>
    </location>
</feature>